<keyword evidence="6" id="KW-1185">Reference proteome</keyword>
<evidence type="ECO:0000256" key="3">
    <source>
        <dbReference type="PIRSR" id="PIRSR000390-2"/>
    </source>
</evidence>
<comment type="similarity">
    <text evidence="1 4">Belongs to the DegT/DnrJ/EryC1 family.</text>
</comment>
<dbReference type="NCBIfam" id="TIGR03588">
    <property type="entry name" value="PseC"/>
    <property type="match status" value="1"/>
</dbReference>
<dbReference type="AlphaFoldDB" id="A0A143DDM0"/>
<accession>A0A143DDM0</accession>
<dbReference type="Proteomes" id="UP000076066">
    <property type="component" value="Chromosome"/>
</dbReference>
<dbReference type="InterPro" id="IPR015424">
    <property type="entry name" value="PyrdxlP-dep_Trfase"/>
</dbReference>
<dbReference type="PIRSF" id="PIRSF000390">
    <property type="entry name" value="PLP_StrS"/>
    <property type="match status" value="1"/>
</dbReference>
<dbReference type="Pfam" id="PF01041">
    <property type="entry name" value="DegT_DnrJ_EryC1"/>
    <property type="match status" value="1"/>
</dbReference>
<feature type="active site" description="Proton acceptor" evidence="2">
    <location>
        <position position="197"/>
    </location>
</feature>
<protein>
    <submittedName>
        <fullName evidence="5">UDP-4-amino-4, 6-dideoxy-N-acetyl-beta-L-altrosamine transaminase</fullName>
    </submittedName>
</protein>
<dbReference type="GO" id="GO:0030170">
    <property type="term" value="F:pyridoxal phosphate binding"/>
    <property type="evidence" value="ECO:0007669"/>
    <property type="project" value="TreeGrafter"/>
</dbReference>
<evidence type="ECO:0000256" key="4">
    <source>
        <dbReference type="RuleBase" id="RU004508"/>
    </source>
</evidence>
<dbReference type="GO" id="GO:0008483">
    <property type="term" value="F:transaminase activity"/>
    <property type="evidence" value="ECO:0007669"/>
    <property type="project" value="TreeGrafter"/>
</dbReference>
<dbReference type="STRING" id="1549855.AY555_04985"/>
<reference evidence="5 6" key="1">
    <citation type="submission" date="2016-02" db="EMBL/GenBank/DDBJ databases">
        <title>Complete Genome of H5569, the type strain of the newly described species Haematospirillium jordaniae.</title>
        <authorList>
            <person name="Nicholson A.C."/>
            <person name="Humrighouse B.W."/>
            <person name="Loparov V."/>
            <person name="McQuiston J.R."/>
        </authorList>
    </citation>
    <scope>NUCLEOTIDE SEQUENCE [LARGE SCALE GENOMIC DNA]</scope>
    <source>
        <strain evidence="5 6">H5569</strain>
    </source>
</reference>
<dbReference type="InterPro" id="IPR015422">
    <property type="entry name" value="PyrdxlP-dep_Trfase_small"/>
</dbReference>
<dbReference type="OrthoDB" id="9768668at2"/>
<gene>
    <name evidence="5" type="ORF">AY555_04985</name>
</gene>
<dbReference type="InterPro" id="IPR000653">
    <property type="entry name" value="DegT/StrS_aminotransferase"/>
</dbReference>
<dbReference type="SUPFAM" id="SSF53383">
    <property type="entry name" value="PLP-dependent transferases"/>
    <property type="match status" value="1"/>
</dbReference>
<dbReference type="PANTHER" id="PTHR30244:SF34">
    <property type="entry name" value="DTDP-4-AMINO-4,6-DIDEOXYGALACTOSE TRANSAMINASE"/>
    <property type="match status" value="1"/>
</dbReference>
<organism evidence="5 6">
    <name type="scientific">Haematospirillum jordaniae</name>
    <dbReference type="NCBI Taxonomy" id="1549855"/>
    <lineage>
        <taxon>Bacteria</taxon>
        <taxon>Pseudomonadati</taxon>
        <taxon>Pseudomonadota</taxon>
        <taxon>Alphaproteobacteria</taxon>
        <taxon>Rhodospirillales</taxon>
        <taxon>Novispirillaceae</taxon>
        <taxon>Haematospirillum</taxon>
    </lineage>
</organism>
<dbReference type="CDD" id="cd00616">
    <property type="entry name" value="AHBA_syn"/>
    <property type="match status" value="1"/>
</dbReference>
<dbReference type="InterPro" id="IPR015421">
    <property type="entry name" value="PyrdxlP-dep_Trfase_major"/>
</dbReference>
<dbReference type="Gene3D" id="3.40.640.10">
    <property type="entry name" value="Type I PLP-dependent aspartate aminotransferase-like (Major domain)"/>
    <property type="match status" value="1"/>
</dbReference>
<dbReference type="PANTHER" id="PTHR30244">
    <property type="entry name" value="TRANSAMINASE"/>
    <property type="match status" value="1"/>
</dbReference>
<feature type="modified residue" description="N6-(pyridoxal phosphate)lysine" evidence="3">
    <location>
        <position position="197"/>
    </location>
</feature>
<dbReference type="InterPro" id="IPR020026">
    <property type="entry name" value="PseC"/>
</dbReference>
<sequence>MGSEPFLPYGRQLIDDDDVEAVVQVLHGDLITTGPVVTHFEHALGQRIGASSVVACSSGTAALHLALLALNLQPGKRDAAIVPSVTFAATANVARFIGLHVVFSDVDPETGLMRDCDLEAALCRARSDGLVPRVVLPVHFAGQSADVPVLVDIASSASCAVVVDAAHALGSQEPGGIPVGSDQSTAHMTCFSFHPVKTITTGEGGAVTTSDPDLGQTLQRLRSHGITREPSAFMNRDMGFTEERANPWYYELQDIGPNYRITDIQCALGLSQLGKLDRFLESRAAQVARYHERLAPMAPLIRPLKNLHRPQTGWHLFVALIDFDAAGTSRAHVMDALHKAGIGTQVHYIPVHTQPYYRQHSPWAELPGAMEYYRRTLSLPLFPGMTVDQVDRVVDTLQSLPELQA</sequence>
<keyword evidence="3 4" id="KW-0663">Pyridoxal phosphate</keyword>
<evidence type="ECO:0000313" key="6">
    <source>
        <dbReference type="Proteomes" id="UP000076066"/>
    </source>
</evidence>
<evidence type="ECO:0000256" key="2">
    <source>
        <dbReference type="PIRSR" id="PIRSR000390-1"/>
    </source>
</evidence>
<dbReference type="GO" id="GO:0000271">
    <property type="term" value="P:polysaccharide biosynthetic process"/>
    <property type="evidence" value="ECO:0007669"/>
    <property type="project" value="TreeGrafter"/>
</dbReference>
<dbReference type="KEGG" id="hjo:AY555_04985"/>
<dbReference type="EMBL" id="CP014525">
    <property type="protein sequence ID" value="AMW34640.1"/>
    <property type="molecule type" value="Genomic_DNA"/>
</dbReference>
<dbReference type="Gene3D" id="3.90.1150.10">
    <property type="entry name" value="Aspartate Aminotransferase, domain 1"/>
    <property type="match status" value="1"/>
</dbReference>
<proteinExistence type="inferred from homology"/>
<evidence type="ECO:0000313" key="5">
    <source>
        <dbReference type="EMBL" id="AMW34640.1"/>
    </source>
</evidence>
<name>A0A143DDM0_9PROT</name>
<evidence type="ECO:0000256" key="1">
    <source>
        <dbReference type="ARBA" id="ARBA00037999"/>
    </source>
</evidence>